<proteinExistence type="inferred from homology"/>
<keyword evidence="4" id="KW-1185">Reference proteome</keyword>
<dbReference type="EMBL" id="OU503045">
    <property type="protein sequence ID" value="CAI9770151.1"/>
    <property type="molecule type" value="Genomic_DNA"/>
</dbReference>
<feature type="domain" description="Peptidase A1" evidence="2">
    <location>
        <begin position="49"/>
        <end position="162"/>
    </location>
</feature>
<dbReference type="SUPFAM" id="SSF50630">
    <property type="entry name" value="Acid proteases"/>
    <property type="match status" value="1"/>
</dbReference>
<protein>
    <recommendedName>
        <fullName evidence="2">Peptidase A1 domain-containing protein</fullName>
    </recommendedName>
</protein>
<evidence type="ECO:0000259" key="2">
    <source>
        <dbReference type="PROSITE" id="PS51767"/>
    </source>
</evidence>
<reference evidence="3" key="1">
    <citation type="submission" date="2023-05" db="EMBL/GenBank/DDBJ databases">
        <authorList>
            <person name="Huff M."/>
        </authorList>
    </citation>
    <scope>NUCLEOTIDE SEQUENCE</scope>
</reference>
<name>A0AAD1ZLT3_9LAMI</name>
<dbReference type="AlphaFoldDB" id="A0AAD1ZLT3"/>
<comment type="similarity">
    <text evidence="1">Belongs to the peptidase A1 family.</text>
</comment>
<dbReference type="Proteomes" id="UP000834106">
    <property type="component" value="Chromosome 10"/>
</dbReference>
<accession>A0AAD1ZLT3</accession>
<dbReference type="Gene3D" id="2.40.70.10">
    <property type="entry name" value="Acid Proteases"/>
    <property type="match status" value="1"/>
</dbReference>
<dbReference type="InterPro" id="IPR032861">
    <property type="entry name" value="TAXi_N"/>
</dbReference>
<dbReference type="InterPro" id="IPR021109">
    <property type="entry name" value="Peptidase_aspartic_dom_sf"/>
</dbReference>
<dbReference type="Pfam" id="PF14543">
    <property type="entry name" value="TAXi_N"/>
    <property type="match status" value="1"/>
</dbReference>
<dbReference type="InterPro" id="IPR033121">
    <property type="entry name" value="PEPTIDASE_A1"/>
</dbReference>
<dbReference type="PROSITE" id="PS51767">
    <property type="entry name" value="PEPTIDASE_A1"/>
    <property type="match status" value="1"/>
</dbReference>
<evidence type="ECO:0000256" key="1">
    <source>
        <dbReference type="ARBA" id="ARBA00007447"/>
    </source>
</evidence>
<sequence>MASCASPRADLQQLCLADEAAMTFSVSQEPLLPRAAIIPVSKDPLTLQYVTHVFLGERFAPVKLVVDVNGPFLWVDCASIPLSKSQNPIKSCSLECSMAKSSACTMSFGTKSCTLQSENPITRMITSGNLAEDRISMEFEDGVNSGGIGGCATVGGAVVVGG</sequence>
<organism evidence="3 4">
    <name type="scientific">Fraxinus pennsylvanica</name>
    <dbReference type="NCBI Taxonomy" id="56036"/>
    <lineage>
        <taxon>Eukaryota</taxon>
        <taxon>Viridiplantae</taxon>
        <taxon>Streptophyta</taxon>
        <taxon>Embryophyta</taxon>
        <taxon>Tracheophyta</taxon>
        <taxon>Spermatophyta</taxon>
        <taxon>Magnoliopsida</taxon>
        <taxon>eudicotyledons</taxon>
        <taxon>Gunneridae</taxon>
        <taxon>Pentapetalae</taxon>
        <taxon>asterids</taxon>
        <taxon>lamiids</taxon>
        <taxon>Lamiales</taxon>
        <taxon>Oleaceae</taxon>
        <taxon>Oleeae</taxon>
        <taxon>Fraxinus</taxon>
    </lineage>
</organism>
<gene>
    <name evidence="3" type="ORF">FPE_LOCUS17784</name>
</gene>
<evidence type="ECO:0000313" key="4">
    <source>
        <dbReference type="Proteomes" id="UP000834106"/>
    </source>
</evidence>
<evidence type="ECO:0000313" key="3">
    <source>
        <dbReference type="EMBL" id="CAI9770151.1"/>
    </source>
</evidence>